<protein>
    <submittedName>
        <fullName evidence="1">DUF5713 family protein</fullName>
    </submittedName>
</protein>
<dbReference type="Pfam" id="PF18977">
    <property type="entry name" value="DUF5713"/>
    <property type="match status" value="1"/>
</dbReference>
<dbReference type="RefSeq" id="WP_309151044.1">
    <property type="nucleotide sequence ID" value="NZ_CP133568.1"/>
</dbReference>
<dbReference type="InterPro" id="IPR043767">
    <property type="entry name" value="DUF5713"/>
</dbReference>
<gene>
    <name evidence="1" type="ORF">RDV84_17350</name>
</gene>
<accession>A0ABY9P434</accession>
<sequence length="158" mass="18074">MAKWFCSGLQIRMRQRRRPVARRTASLGARDFSDVPSAHRRKERPVTIANTQLQQYDFLADMQADAYFPPFLVAKGQQILIRLCEAIEAERPQSLAALYPLTHAATEEFNRLAEEFERHDSEIETAARENIGEDVEAIAHAYGFDAADIEELIAPRDW</sequence>
<organism evidence="1 2">
    <name type="scientific">Lysobacter yananisis</name>
    <dbReference type="NCBI Taxonomy" id="1003114"/>
    <lineage>
        <taxon>Bacteria</taxon>
        <taxon>Pseudomonadati</taxon>
        <taxon>Pseudomonadota</taxon>
        <taxon>Gammaproteobacteria</taxon>
        <taxon>Lysobacterales</taxon>
        <taxon>Lysobacteraceae</taxon>
        <taxon>Lysobacter</taxon>
    </lineage>
</organism>
<reference evidence="1 2" key="1">
    <citation type="submission" date="2023-08" db="EMBL/GenBank/DDBJ databases">
        <title>The whole genome sequence of Lysobacter yananisis.</title>
        <authorList>
            <person name="Sun H."/>
        </authorList>
    </citation>
    <scope>NUCLEOTIDE SEQUENCE [LARGE SCALE GENOMIC DNA]</scope>
    <source>
        <strain evidence="1 2">SNNU513</strain>
    </source>
</reference>
<name>A0ABY9P434_9GAMM</name>
<keyword evidence="2" id="KW-1185">Reference proteome</keyword>
<proteinExistence type="predicted"/>
<dbReference type="EMBL" id="CP133568">
    <property type="protein sequence ID" value="WMT01729.1"/>
    <property type="molecule type" value="Genomic_DNA"/>
</dbReference>
<dbReference type="Proteomes" id="UP001229313">
    <property type="component" value="Chromosome"/>
</dbReference>
<evidence type="ECO:0000313" key="2">
    <source>
        <dbReference type="Proteomes" id="UP001229313"/>
    </source>
</evidence>
<evidence type="ECO:0000313" key="1">
    <source>
        <dbReference type="EMBL" id="WMT01729.1"/>
    </source>
</evidence>